<name>A0ACA9YG25_9ASCO</name>
<keyword evidence="2" id="KW-1185">Reference proteome</keyword>
<comment type="caution">
    <text evidence="1">The sequence shown here is derived from an EMBL/GenBank/DDBJ whole genome shotgun (WGS) entry which is preliminary data.</text>
</comment>
<sequence length="249" mass="27710">MGVLSIVTKLPNFFIIIVLFITTFLLSFLLLSCYQEAKAYSGAFLTSFKFNRDEMSLVTFNGTTDNEQLSGFSIDIGYLNFCVNYNNDTTCSSFDNIAKLNYYPLIQVVNGDDESTIDLVKLAKKFNDMCFSYVLMAALILVLAAMAMMFWIMIPLLPGKKLARKTASAMLLLNGILWGVGSMLQHEAVKASAYLVPISSINLIKVQTGIRAESMTWVAFCFICVCFIGNTILLVKETKIAKNDQGSKY</sequence>
<dbReference type="EMBL" id="CALSDN010000015">
    <property type="protein sequence ID" value="CAH6723422.1"/>
    <property type="molecule type" value="Genomic_DNA"/>
</dbReference>
<reference evidence="1" key="1">
    <citation type="submission" date="2022-06" db="EMBL/GenBank/DDBJ databases">
        <authorList>
            <person name="Legras J.-L."/>
            <person name="Devillers H."/>
            <person name="Grondin C."/>
        </authorList>
    </citation>
    <scope>NUCLEOTIDE SEQUENCE</scope>
    <source>
        <strain evidence="1">CLIB 1444</strain>
    </source>
</reference>
<organism evidence="1 2">
    <name type="scientific">[Candida] jaroonii</name>
    <dbReference type="NCBI Taxonomy" id="467808"/>
    <lineage>
        <taxon>Eukaryota</taxon>
        <taxon>Fungi</taxon>
        <taxon>Dikarya</taxon>
        <taxon>Ascomycota</taxon>
        <taxon>Saccharomycotina</taxon>
        <taxon>Pichiomycetes</taxon>
        <taxon>Debaryomycetaceae</taxon>
        <taxon>Yamadazyma</taxon>
    </lineage>
</organism>
<gene>
    <name evidence="1" type="ORF">CLIB1444_15S00936</name>
</gene>
<proteinExistence type="predicted"/>
<evidence type="ECO:0000313" key="2">
    <source>
        <dbReference type="Proteomes" id="UP001152531"/>
    </source>
</evidence>
<evidence type="ECO:0000313" key="1">
    <source>
        <dbReference type="EMBL" id="CAH6723422.1"/>
    </source>
</evidence>
<protein>
    <submittedName>
        <fullName evidence="1">Factor-induced gene 1 protein</fullName>
    </submittedName>
</protein>
<accession>A0ACA9YG25</accession>
<dbReference type="Proteomes" id="UP001152531">
    <property type="component" value="Unassembled WGS sequence"/>
</dbReference>